<dbReference type="Proteomes" id="UP000794436">
    <property type="component" value="Unassembled WGS sequence"/>
</dbReference>
<evidence type="ECO:0000313" key="3">
    <source>
        <dbReference type="EMBL" id="TMW58992.1"/>
    </source>
</evidence>
<feature type="coiled-coil region" evidence="1">
    <location>
        <begin position="114"/>
        <end position="148"/>
    </location>
</feature>
<feature type="compositionally biased region" description="Basic and acidic residues" evidence="2">
    <location>
        <begin position="49"/>
        <end position="59"/>
    </location>
</feature>
<organism evidence="3 4">
    <name type="scientific">Pythium oligandrum</name>
    <name type="common">Mycoparasitic fungus</name>
    <dbReference type="NCBI Taxonomy" id="41045"/>
    <lineage>
        <taxon>Eukaryota</taxon>
        <taxon>Sar</taxon>
        <taxon>Stramenopiles</taxon>
        <taxon>Oomycota</taxon>
        <taxon>Peronosporomycetes</taxon>
        <taxon>Pythiales</taxon>
        <taxon>Pythiaceae</taxon>
        <taxon>Pythium</taxon>
    </lineage>
</organism>
<evidence type="ECO:0000313" key="4">
    <source>
        <dbReference type="Proteomes" id="UP000794436"/>
    </source>
</evidence>
<name>A0A8K1CAQ5_PYTOL</name>
<proteinExistence type="predicted"/>
<keyword evidence="1" id="KW-0175">Coiled coil</keyword>
<keyword evidence="4" id="KW-1185">Reference proteome</keyword>
<sequence>MELEEQTLDALLAFVDGFEDTTDTQSETSESVSVSVPCSVEVSERKRKRSEEKRPKEAAKDELARLRQEMESLRDAFETLKTKVVNMHGRVAYERRLQLLGNRKDVVKAWKRIADRQLDRRRASEAENERLRRRVAKQRKAMVGLQRIIRHHLIEAMNQAPPMNSMALPTWSLTSEADGSYSIMENLGDLMIDMKEANKCTQAWLRFAHSLRSSGEDSHVLVKPLAPHQLVVELVDVRVFPFDFSAVGDACWVIGVNTLCRAYDLVRQETDVDGRATVFSVQSVRGTIDAEGTQEMHMRRLTFVQRVNEQDRSVILHVGRTQSIEFGGVEMKGMSLTAQHWNIFQQLDTADSCTMTSSARFTIQVDHGHSISKELCVALTSYFADSMTRDMEVVSTRLEDYLLECGLRPVCSSV</sequence>
<comment type="caution">
    <text evidence="3">The sequence shown here is derived from an EMBL/GenBank/DDBJ whole genome shotgun (WGS) entry which is preliminary data.</text>
</comment>
<evidence type="ECO:0000256" key="1">
    <source>
        <dbReference type="SAM" id="Coils"/>
    </source>
</evidence>
<evidence type="ECO:0000256" key="2">
    <source>
        <dbReference type="SAM" id="MobiDB-lite"/>
    </source>
</evidence>
<accession>A0A8K1CAQ5</accession>
<dbReference type="AlphaFoldDB" id="A0A8K1CAQ5"/>
<gene>
    <name evidence="3" type="ORF">Poli38472_007137</name>
</gene>
<protein>
    <submittedName>
        <fullName evidence="3">Uncharacterized protein</fullName>
    </submittedName>
</protein>
<dbReference type="EMBL" id="SPLM01000110">
    <property type="protein sequence ID" value="TMW58992.1"/>
    <property type="molecule type" value="Genomic_DNA"/>
</dbReference>
<feature type="compositionally biased region" description="Low complexity" evidence="2">
    <location>
        <begin position="23"/>
        <end position="41"/>
    </location>
</feature>
<feature type="region of interest" description="Disordered" evidence="2">
    <location>
        <begin position="22"/>
        <end position="59"/>
    </location>
</feature>
<reference evidence="3" key="1">
    <citation type="submission" date="2019-03" db="EMBL/GenBank/DDBJ databases">
        <title>Long read genome sequence of the mycoparasitic Pythium oligandrum ATCC 38472 isolated from sugarbeet rhizosphere.</title>
        <authorList>
            <person name="Gaulin E."/>
        </authorList>
    </citation>
    <scope>NUCLEOTIDE SEQUENCE</scope>
    <source>
        <strain evidence="3">ATCC 38472_TT</strain>
    </source>
</reference>